<dbReference type="PANTHER" id="PTHR46211:SF14">
    <property type="entry name" value="GLYCEROPHOSPHODIESTER PHOSPHODIESTERASE"/>
    <property type="match status" value="1"/>
</dbReference>
<dbReference type="Gene3D" id="3.20.20.190">
    <property type="entry name" value="Phosphatidylinositol (PI) phosphodiesterase"/>
    <property type="match status" value="1"/>
</dbReference>
<dbReference type="Pfam" id="PF03009">
    <property type="entry name" value="GDPD"/>
    <property type="match status" value="1"/>
</dbReference>
<dbReference type="CDD" id="cd08567">
    <property type="entry name" value="GDPD_SpGDE_like"/>
    <property type="match status" value="1"/>
</dbReference>
<keyword evidence="4" id="KW-0378">Hydrolase</keyword>
<feature type="chain" id="PRO_5045488816" evidence="2">
    <location>
        <begin position="36"/>
        <end position="360"/>
    </location>
</feature>
<dbReference type="PANTHER" id="PTHR46211">
    <property type="entry name" value="GLYCEROPHOSPHORYL DIESTER PHOSPHODIESTERASE"/>
    <property type="match status" value="1"/>
</dbReference>
<dbReference type="RefSeq" id="WP_310322539.1">
    <property type="nucleotide sequence ID" value="NZ_JAVDWU010000017.1"/>
</dbReference>
<evidence type="ECO:0000313" key="4">
    <source>
        <dbReference type="EMBL" id="MDR7153099.1"/>
    </source>
</evidence>
<name>A0ABU1WVK5_9BURK</name>
<dbReference type="Proteomes" id="UP001265700">
    <property type="component" value="Unassembled WGS sequence"/>
</dbReference>
<reference evidence="4 5" key="1">
    <citation type="submission" date="2023-07" db="EMBL/GenBank/DDBJ databases">
        <title>Sorghum-associated microbial communities from plants grown in Nebraska, USA.</title>
        <authorList>
            <person name="Schachtman D."/>
        </authorList>
    </citation>
    <scope>NUCLEOTIDE SEQUENCE [LARGE SCALE GENOMIC DNA]</scope>
    <source>
        <strain evidence="4 5">4249</strain>
    </source>
</reference>
<dbReference type="SUPFAM" id="SSF51695">
    <property type="entry name" value="PLC-like phosphodiesterases"/>
    <property type="match status" value="1"/>
</dbReference>
<dbReference type="PROSITE" id="PS50007">
    <property type="entry name" value="PIPLC_X_DOMAIN"/>
    <property type="match status" value="1"/>
</dbReference>
<dbReference type="EC" id="3.1.4.46" evidence="4"/>
<sequence length="360" mass="39953">MTSQPPITIQRLTWLRWSCTTAVGLSLWCAGAALAFDAQGHRGARGLAPENTIAGFEQALAIGVSTLELDVVLSANGVPVVSHDTAPNPDITRDASHQWLKSRGRPFNTLSLDEIASFDVGRINPGSRYARDFASQRPVDGERIPTLAAVFKRVRTLRADHTRFNIELKHNPNRPHESPEPAEFVRAVLEVIQQHGMASRTTIQSFDWHLLREVHRVAPDMPLSHLSAQRERFDTLRSGVWTDGLKLASFEDAPSMVAAAGGKLWSPHFQDLSQPVLTRARALNLRVIPWTVNEIPDMGRLIDWGVDGIITDYPDRLRTVMQRRGMELPPAMELPNDKQAEGVPPPVREPAPFGVAPDLR</sequence>
<keyword evidence="5" id="KW-1185">Reference proteome</keyword>
<evidence type="ECO:0000259" key="3">
    <source>
        <dbReference type="PROSITE" id="PS51704"/>
    </source>
</evidence>
<feature type="signal peptide" evidence="2">
    <location>
        <begin position="1"/>
        <end position="35"/>
    </location>
</feature>
<dbReference type="EMBL" id="JAVDWU010000017">
    <property type="protein sequence ID" value="MDR7153099.1"/>
    <property type="molecule type" value="Genomic_DNA"/>
</dbReference>
<evidence type="ECO:0000256" key="1">
    <source>
        <dbReference type="SAM" id="MobiDB-lite"/>
    </source>
</evidence>
<dbReference type="InterPro" id="IPR017946">
    <property type="entry name" value="PLC-like_Pdiesterase_TIM-brl"/>
</dbReference>
<evidence type="ECO:0000256" key="2">
    <source>
        <dbReference type="SAM" id="SignalP"/>
    </source>
</evidence>
<dbReference type="InterPro" id="IPR030395">
    <property type="entry name" value="GP_PDE_dom"/>
</dbReference>
<feature type="region of interest" description="Disordered" evidence="1">
    <location>
        <begin position="328"/>
        <end position="360"/>
    </location>
</feature>
<evidence type="ECO:0000313" key="5">
    <source>
        <dbReference type="Proteomes" id="UP001265700"/>
    </source>
</evidence>
<proteinExistence type="predicted"/>
<dbReference type="GO" id="GO:0008889">
    <property type="term" value="F:glycerophosphodiester phosphodiesterase activity"/>
    <property type="evidence" value="ECO:0007669"/>
    <property type="project" value="UniProtKB-EC"/>
</dbReference>
<protein>
    <submittedName>
        <fullName evidence="4">Glycerophosphoryl diester phosphodiesterase</fullName>
        <ecNumber evidence="4">3.1.4.46</ecNumber>
    </submittedName>
</protein>
<organism evidence="4 5">
    <name type="scientific">Hydrogenophaga palleronii</name>
    <dbReference type="NCBI Taxonomy" id="65655"/>
    <lineage>
        <taxon>Bacteria</taxon>
        <taxon>Pseudomonadati</taxon>
        <taxon>Pseudomonadota</taxon>
        <taxon>Betaproteobacteria</taxon>
        <taxon>Burkholderiales</taxon>
        <taxon>Comamonadaceae</taxon>
        <taxon>Hydrogenophaga</taxon>
    </lineage>
</organism>
<comment type="caution">
    <text evidence="4">The sequence shown here is derived from an EMBL/GenBank/DDBJ whole genome shotgun (WGS) entry which is preliminary data.</text>
</comment>
<feature type="domain" description="GP-PDE" evidence="3">
    <location>
        <begin position="36"/>
        <end position="321"/>
    </location>
</feature>
<dbReference type="PROSITE" id="PS51704">
    <property type="entry name" value="GP_PDE"/>
    <property type="match status" value="1"/>
</dbReference>
<accession>A0ABU1WVK5</accession>
<gene>
    <name evidence="4" type="ORF">J2W49_005079</name>
</gene>
<keyword evidence="2" id="KW-0732">Signal</keyword>